<reference evidence="1 2" key="1">
    <citation type="journal article" date="2010" name="ChemBioChem">
        <title>Cloning and characterization of the biosynthetic gene cluster of 16-membered macrolide antibiotic FD-891: involvement of a dual functional cytochrome P450 monooxygenase catalyzing epoxidation and hydroxylation.</title>
        <authorList>
            <person name="Kudo F."/>
            <person name="Motegi A."/>
            <person name="Mizoue K."/>
            <person name="Eguchi T."/>
        </authorList>
    </citation>
    <scope>NUCLEOTIDE SEQUENCE [LARGE SCALE GENOMIC DNA]</scope>
    <source>
        <strain evidence="1 2">A-8890</strain>
    </source>
</reference>
<evidence type="ECO:0000313" key="2">
    <source>
        <dbReference type="Proteomes" id="UP001321542"/>
    </source>
</evidence>
<name>A0ABM7FPM3_9ACTN</name>
<keyword evidence="2" id="KW-1185">Reference proteome</keyword>
<reference evidence="1 2" key="2">
    <citation type="journal article" date="2023" name="ChemBioChem">
        <title>Acyltransferase Domain Exchange between Two Independent Type I Polyketide Synthases in the Same Producer Strain of Macrolide Antibiotics.</title>
        <authorList>
            <person name="Kudo F."/>
            <person name="Kishikawa K."/>
            <person name="Tsuboi K."/>
            <person name="Kido T."/>
            <person name="Usui T."/>
            <person name="Hashimoto J."/>
            <person name="Shin-Ya K."/>
            <person name="Miyanaga A."/>
            <person name="Eguchi T."/>
        </authorList>
    </citation>
    <scope>NUCLEOTIDE SEQUENCE [LARGE SCALE GENOMIC DNA]</scope>
    <source>
        <strain evidence="1 2">A-8890</strain>
    </source>
</reference>
<sequence>MAAPDWLCASMAPAWQDRYGTRVDAYRLPADEQERRALAMEIAADGYRLLEAVFVSTAPAWLREVPTVGILRTVWVQQFIRTISDGEQEVAWRGKDDLPPSRVLVASPYDPQARYAKKRGSAWVGYKIHLSESCDNTEESQRPHLITHVVTTDATVNDAMVVEDIHDRLTSKDLLPAEHLLDAGYTSAELLLTAPTLRGVNVIGPVRSNNTRQSAQGRGFGKTAFTIDWQANLGIRPTTQAARQHAGVVGSTPMHSLCGRAQPGGLSRASGRRSRLCETHTRQALCSAHLVPLPHGRTGTSIVVAPSRVTNQTRTTGNVRRNRRGRLAPGRSRRRVVADLLVPDLHTLPVLWKIDGNTAIASFLSEHFDLKEGRNYFPFPYGWRRDNRAAPRANSPIRAPLGCRTGAEIAATPRPNWS</sequence>
<evidence type="ECO:0000313" key="1">
    <source>
        <dbReference type="EMBL" id="BBC38581.1"/>
    </source>
</evidence>
<dbReference type="RefSeq" id="WP_286259090.1">
    <property type="nucleotide sequence ID" value="NZ_AP018448.1"/>
</dbReference>
<dbReference type="Proteomes" id="UP001321542">
    <property type="component" value="Chromosome"/>
</dbReference>
<proteinExistence type="predicted"/>
<gene>
    <name evidence="1" type="ORF">SGFS_098750</name>
</gene>
<protein>
    <recommendedName>
        <fullName evidence="3">Transposase</fullName>
    </recommendedName>
</protein>
<accession>A0ABM7FPM3</accession>
<organism evidence="1 2">
    <name type="scientific">Streptomyces graminofaciens</name>
    <dbReference type="NCBI Taxonomy" id="68212"/>
    <lineage>
        <taxon>Bacteria</taxon>
        <taxon>Bacillati</taxon>
        <taxon>Actinomycetota</taxon>
        <taxon>Actinomycetes</taxon>
        <taxon>Kitasatosporales</taxon>
        <taxon>Streptomycetaceae</taxon>
        <taxon>Streptomyces</taxon>
    </lineage>
</organism>
<dbReference type="EMBL" id="AP018448">
    <property type="protein sequence ID" value="BBC38581.1"/>
    <property type="molecule type" value="Genomic_DNA"/>
</dbReference>
<evidence type="ECO:0008006" key="3">
    <source>
        <dbReference type="Google" id="ProtNLM"/>
    </source>
</evidence>